<sequence>MVWFMSDSLTRNCQPCLVAKLVITLMLDLGRASRWQWVGVRDTQPANPQAAPTGWLDIKKLSTDLAYAGLQQSAILPACTGQNSLTKNSQTPLATPHALFSRSSWPPLFALPTMHTDYTTGLVLHPSTHTPARIITNEGAERQPAASCARAWLGACAARTREYDSPKRVGVAIRLHSASRELQQLHRTLASLRRLLSPLSAPLSEPGYPMTSPCPP</sequence>
<keyword evidence="2" id="KW-1185">Reference proteome</keyword>
<dbReference type="Proteomes" id="UP000738349">
    <property type="component" value="Unassembled WGS sequence"/>
</dbReference>
<evidence type="ECO:0000313" key="2">
    <source>
        <dbReference type="Proteomes" id="UP000738349"/>
    </source>
</evidence>
<proteinExistence type="predicted"/>
<reference evidence="1" key="1">
    <citation type="journal article" date="2021" name="Nat. Commun.">
        <title>Genetic determinants of endophytism in the Arabidopsis root mycobiome.</title>
        <authorList>
            <person name="Mesny F."/>
            <person name="Miyauchi S."/>
            <person name="Thiergart T."/>
            <person name="Pickel B."/>
            <person name="Atanasova L."/>
            <person name="Karlsson M."/>
            <person name="Huettel B."/>
            <person name="Barry K.W."/>
            <person name="Haridas S."/>
            <person name="Chen C."/>
            <person name="Bauer D."/>
            <person name="Andreopoulos W."/>
            <person name="Pangilinan J."/>
            <person name="LaButti K."/>
            <person name="Riley R."/>
            <person name="Lipzen A."/>
            <person name="Clum A."/>
            <person name="Drula E."/>
            <person name="Henrissat B."/>
            <person name="Kohler A."/>
            <person name="Grigoriev I.V."/>
            <person name="Martin F.M."/>
            <person name="Hacquard S."/>
        </authorList>
    </citation>
    <scope>NUCLEOTIDE SEQUENCE</scope>
    <source>
        <strain evidence="1">MPI-CAGE-AT-0147</strain>
    </source>
</reference>
<accession>A0A9P9JHJ4</accession>
<evidence type="ECO:0000313" key="1">
    <source>
        <dbReference type="EMBL" id="KAH7171349.1"/>
    </source>
</evidence>
<comment type="caution">
    <text evidence="1">The sequence shown here is derived from an EMBL/GenBank/DDBJ whole genome shotgun (WGS) entry which is preliminary data.</text>
</comment>
<protein>
    <submittedName>
        <fullName evidence="1">Uncharacterized protein</fullName>
    </submittedName>
</protein>
<dbReference type="AlphaFoldDB" id="A0A9P9JHJ4"/>
<organism evidence="1 2">
    <name type="scientific">Dactylonectria macrodidyma</name>
    <dbReference type="NCBI Taxonomy" id="307937"/>
    <lineage>
        <taxon>Eukaryota</taxon>
        <taxon>Fungi</taxon>
        <taxon>Dikarya</taxon>
        <taxon>Ascomycota</taxon>
        <taxon>Pezizomycotina</taxon>
        <taxon>Sordariomycetes</taxon>
        <taxon>Hypocreomycetidae</taxon>
        <taxon>Hypocreales</taxon>
        <taxon>Nectriaceae</taxon>
        <taxon>Dactylonectria</taxon>
    </lineage>
</organism>
<gene>
    <name evidence="1" type="ORF">EDB81DRAFT_196618</name>
</gene>
<dbReference type="EMBL" id="JAGMUV010000002">
    <property type="protein sequence ID" value="KAH7171349.1"/>
    <property type="molecule type" value="Genomic_DNA"/>
</dbReference>
<name>A0A9P9JHJ4_9HYPO</name>